<dbReference type="Pfam" id="PF00436">
    <property type="entry name" value="SSB"/>
    <property type="match status" value="1"/>
</dbReference>
<name>A0AAE1MM60_9FABA</name>
<keyword evidence="4" id="KW-1185">Reference proteome</keyword>
<dbReference type="NCBIfam" id="TIGR00621">
    <property type="entry name" value="ssb"/>
    <property type="match status" value="1"/>
</dbReference>
<dbReference type="AlphaFoldDB" id="A0AAE1MM60"/>
<dbReference type="PROSITE" id="PS50935">
    <property type="entry name" value="SSB"/>
    <property type="match status" value="1"/>
</dbReference>
<evidence type="ECO:0000313" key="3">
    <source>
        <dbReference type="EMBL" id="KAK4273082.1"/>
    </source>
</evidence>
<reference evidence="3" key="1">
    <citation type="submission" date="2023-10" db="EMBL/GenBank/DDBJ databases">
        <title>Chromosome-level genome of the transformable northern wattle, Acacia crassicarpa.</title>
        <authorList>
            <person name="Massaro I."/>
            <person name="Sinha N.R."/>
            <person name="Poethig S."/>
            <person name="Leichty A.R."/>
        </authorList>
    </citation>
    <scope>NUCLEOTIDE SEQUENCE</scope>
    <source>
        <strain evidence="3">Acra3RX</strain>
        <tissue evidence="3">Leaf</tissue>
    </source>
</reference>
<evidence type="ECO:0000313" key="4">
    <source>
        <dbReference type="Proteomes" id="UP001293593"/>
    </source>
</evidence>
<dbReference type="Proteomes" id="UP001293593">
    <property type="component" value="Unassembled WGS sequence"/>
</dbReference>
<keyword evidence="1 2" id="KW-0238">DNA-binding</keyword>
<dbReference type="GO" id="GO:0003697">
    <property type="term" value="F:single-stranded DNA binding"/>
    <property type="evidence" value="ECO:0007669"/>
    <property type="project" value="InterPro"/>
</dbReference>
<dbReference type="GO" id="GO:0006264">
    <property type="term" value="P:mitochondrial DNA replication"/>
    <property type="evidence" value="ECO:0007669"/>
    <property type="project" value="TreeGrafter"/>
</dbReference>
<sequence length="300" mass="34577">MGLEQTAASSSTLRNLHIIPRSFKFPSVIQCRNLFPSVSPYKSHSYKWNGFLKCSMNDYKDPFDANKDRSQPQVSYPKPSVIPWKKELCNSVNLIGLVAVPVEIKHLPSGKAVAWTRLAVKKNATQLFWINLTFWDELAHVASQHLEKGHQIYVSGRLVTDTVQSNFGKQQTYYKVFVQQLNFIDRNQLPLSTNNREFDSAMTDRRENSGANNTSSAEELWQAFFANPEEWWDNRKNKRNPKYPDFKHKDTGEALWVEGRTNPPWVKSQLEIMDARMELFPPQNAKTPVSMVSADEFLSF</sequence>
<dbReference type="InterPro" id="IPR012340">
    <property type="entry name" value="NA-bd_OB-fold"/>
</dbReference>
<dbReference type="Gene3D" id="2.40.50.140">
    <property type="entry name" value="Nucleic acid-binding proteins"/>
    <property type="match status" value="1"/>
</dbReference>
<dbReference type="CDD" id="cd04496">
    <property type="entry name" value="SSB_OBF"/>
    <property type="match status" value="1"/>
</dbReference>
<accession>A0AAE1MM60</accession>
<comment type="caution">
    <text evidence="3">The sequence shown here is derived from an EMBL/GenBank/DDBJ whole genome shotgun (WGS) entry which is preliminary data.</text>
</comment>
<organism evidence="3 4">
    <name type="scientific">Acacia crassicarpa</name>
    <name type="common">northern wattle</name>
    <dbReference type="NCBI Taxonomy" id="499986"/>
    <lineage>
        <taxon>Eukaryota</taxon>
        <taxon>Viridiplantae</taxon>
        <taxon>Streptophyta</taxon>
        <taxon>Embryophyta</taxon>
        <taxon>Tracheophyta</taxon>
        <taxon>Spermatophyta</taxon>
        <taxon>Magnoliopsida</taxon>
        <taxon>eudicotyledons</taxon>
        <taxon>Gunneridae</taxon>
        <taxon>Pentapetalae</taxon>
        <taxon>rosids</taxon>
        <taxon>fabids</taxon>
        <taxon>Fabales</taxon>
        <taxon>Fabaceae</taxon>
        <taxon>Caesalpinioideae</taxon>
        <taxon>mimosoid clade</taxon>
        <taxon>Acacieae</taxon>
        <taxon>Acacia</taxon>
    </lineage>
</organism>
<dbReference type="InterPro" id="IPR011344">
    <property type="entry name" value="ssDNA-bd"/>
</dbReference>
<gene>
    <name evidence="3" type="ORF">QN277_021549</name>
</gene>
<dbReference type="EMBL" id="JAWXYG010000005">
    <property type="protein sequence ID" value="KAK4273082.1"/>
    <property type="molecule type" value="Genomic_DNA"/>
</dbReference>
<dbReference type="PANTHER" id="PTHR10302:SF0">
    <property type="entry name" value="SINGLE-STRANDED DNA-BINDING PROTEIN, MITOCHONDRIAL"/>
    <property type="match status" value="1"/>
</dbReference>
<dbReference type="InterPro" id="IPR000424">
    <property type="entry name" value="Primosome_PriB/ssb"/>
</dbReference>
<dbReference type="SUPFAM" id="SSF50249">
    <property type="entry name" value="Nucleic acid-binding proteins"/>
    <property type="match status" value="1"/>
</dbReference>
<dbReference type="PANTHER" id="PTHR10302">
    <property type="entry name" value="SINGLE-STRANDED DNA-BINDING PROTEIN"/>
    <property type="match status" value="1"/>
</dbReference>
<protein>
    <submittedName>
        <fullName evidence="3">Uncharacterized protein</fullName>
    </submittedName>
</protein>
<evidence type="ECO:0000256" key="2">
    <source>
        <dbReference type="PROSITE-ProRule" id="PRU00252"/>
    </source>
</evidence>
<proteinExistence type="predicted"/>
<evidence type="ECO:0000256" key="1">
    <source>
        <dbReference type="ARBA" id="ARBA00023125"/>
    </source>
</evidence>
<dbReference type="GO" id="GO:0042645">
    <property type="term" value="C:mitochondrial nucleoid"/>
    <property type="evidence" value="ECO:0007669"/>
    <property type="project" value="TreeGrafter"/>
</dbReference>